<name>A0ABX2JLU8_9SPHN</name>
<comment type="subcellular location">
    <subcellularLocation>
        <location evidence="1">Membrane</location>
    </subcellularLocation>
</comment>
<keyword evidence="2" id="KW-1134">Transmembrane beta strand</keyword>
<evidence type="ECO:0000256" key="1">
    <source>
        <dbReference type="ARBA" id="ARBA00004370"/>
    </source>
</evidence>
<dbReference type="PANTHER" id="PTHR12815">
    <property type="entry name" value="SORTING AND ASSEMBLY MACHINERY SAMM50 PROTEIN FAMILY MEMBER"/>
    <property type="match status" value="1"/>
</dbReference>
<dbReference type="PANTHER" id="PTHR12815:SF42">
    <property type="entry name" value="BACTERIAL SURFACE ANTIGEN (D15) DOMAIN-CONTAINING PROTEIN"/>
    <property type="match status" value="1"/>
</dbReference>
<dbReference type="Gene3D" id="2.40.160.50">
    <property type="entry name" value="membrane protein fhac: a member of the omp85/tpsb transporter family"/>
    <property type="match status" value="1"/>
</dbReference>
<dbReference type="InterPro" id="IPR039910">
    <property type="entry name" value="D15-like"/>
</dbReference>
<keyword evidence="8" id="KW-1185">Reference proteome</keyword>
<proteinExistence type="predicted"/>
<keyword evidence="3" id="KW-0472">Membrane</keyword>
<feature type="chain" id="PRO_5047072616" evidence="5">
    <location>
        <begin position="28"/>
        <end position="686"/>
    </location>
</feature>
<keyword evidence="2" id="KW-0812">Transmembrane</keyword>
<dbReference type="Pfam" id="PF01103">
    <property type="entry name" value="Omp85"/>
    <property type="match status" value="1"/>
</dbReference>
<comment type="caution">
    <text evidence="7">The sequence shown here is derived from an EMBL/GenBank/DDBJ whole genome shotgun (WGS) entry which is preliminary data.</text>
</comment>
<evidence type="ECO:0000256" key="4">
    <source>
        <dbReference type="SAM" id="MobiDB-lite"/>
    </source>
</evidence>
<evidence type="ECO:0000313" key="7">
    <source>
        <dbReference type="EMBL" id="NTS64843.1"/>
    </source>
</evidence>
<feature type="signal peptide" evidence="5">
    <location>
        <begin position="1"/>
        <end position="27"/>
    </location>
</feature>
<evidence type="ECO:0000256" key="2">
    <source>
        <dbReference type="ARBA" id="ARBA00022452"/>
    </source>
</evidence>
<feature type="domain" description="Bacterial surface antigen (D15)" evidence="6">
    <location>
        <begin position="396"/>
        <end position="686"/>
    </location>
</feature>
<protein>
    <submittedName>
        <fullName evidence="7">BamA/TamA family outer membrane protein</fullName>
    </submittedName>
</protein>
<dbReference type="RefSeq" id="WP_174193234.1">
    <property type="nucleotide sequence ID" value="NZ_JABULH010000002.1"/>
</dbReference>
<dbReference type="Gene3D" id="3.10.20.310">
    <property type="entry name" value="membrane protein fhac"/>
    <property type="match status" value="1"/>
</dbReference>
<gene>
    <name evidence="7" type="ORF">HRV97_06685</name>
</gene>
<dbReference type="InterPro" id="IPR000184">
    <property type="entry name" value="Bac_surfAg_D15"/>
</dbReference>
<feature type="compositionally biased region" description="Polar residues" evidence="4">
    <location>
        <begin position="34"/>
        <end position="49"/>
    </location>
</feature>
<accession>A0ABX2JLU8</accession>
<evidence type="ECO:0000256" key="5">
    <source>
        <dbReference type="SAM" id="SignalP"/>
    </source>
</evidence>
<evidence type="ECO:0000259" key="6">
    <source>
        <dbReference type="Pfam" id="PF01103"/>
    </source>
</evidence>
<dbReference type="EMBL" id="JABULH010000002">
    <property type="protein sequence ID" value="NTS64843.1"/>
    <property type="molecule type" value="Genomic_DNA"/>
</dbReference>
<reference evidence="7 8" key="1">
    <citation type="submission" date="2020-06" db="EMBL/GenBank/DDBJ databases">
        <title>Sphingomonas hominis sp. nov., a member of the Sphingomonas, isolated from the hair of a 22-year-old girl.</title>
        <authorList>
            <person name="Zhang D.-F."/>
            <person name="Cui X.-W."/>
        </authorList>
    </citation>
    <scope>NUCLEOTIDE SEQUENCE [LARGE SCALE GENOMIC DNA]</scope>
    <source>
        <strain evidence="7 8">HHU CXW</strain>
    </source>
</reference>
<feature type="region of interest" description="Disordered" evidence="4">
    <location>
        <begin position="29"/>
        <end position="67"/>
    </location>
</feature>
<evidence type="ECO:0000313" key="8">
    <source>
        <dbReference type="Proteomes" id="UP000621447"/>
    </source>
</evidence>
<sequence length="686" mass="72181">MGPRVGRRRTLLCAAGGILGLTAAANAQRAPTPVASTPVASTPVASTPVPSAPQAIPAAMPQSGDPIDLDPAAPLAAMPDIGVDWPDLSAAPATPATQRADVDALTRYDYRVEGIDGVASALLRQRFEELSTLAANHGKDANAAQLDRRAREDADLLVTLLKGEGYYDAAVTTAVTRADGAGGGAGGRRPVIVLQATPGPLYRFAGVTLNGVAAAGDKAVALERAFPVANDDPVNADQVAAAEAGLRTAVGEQGFPFAKVGEPEIVVDHATRTATLALDLSTGSARRFGRITANPNNRVFDAAHVQEIARFSPGDPYTTSGVDDLRRALIQTGLVSTAQVTPVSGATPDTVDLAVRLERAPPRTVAAELGYGTGEGARSEVSWTHRNLFPPEGALTLRGVLGTREQLGAVVFRRNNFRERDQVLTGQFSIAHLRRDAFEANTLSLSGSLERQTNIFFQKTWTWSLGAELVATDERDVIAATGEPRRRTFFIGALPTSLGYDGSDDLLNPSRGFRLAGRFSPEASLQGSVFGYARAQIDTSGYLPTARGVTLAGRVRVGTILGAPRDQIAPSRRFYAGGGASVRGYGFQAIGPRDVNNDPIGGRSLAEFSIEARIKAFGNFGVVPFFDGGNIYTNGTPDFSELQYGAGVGVRYYSNFGPIRLDVGTPLNPQPGDSRIAVYVSLGQAF</sequence>
<dbReference type="Proteomes" id="UP000621447">
    <property type="component" value="Unassembled WGS sequence"/>
</dbReference>
<evidence type="ECO:0000256" key="3">
    <source>
        <dbReference type="ARBA" id="ARBA00023136"/>
    </source>
</evidence>
<keyword evidence="5" id="KW-0732">Signal</keyword>
<organism evidence="7 8">
    <name type="scientific">Sphingomonas hominis</name>
    <dbReference type="NCBI Taxonomy" id="2741495"/>
    <lineage>
        <taxon>Bacteria</taxon>
        <taxon>Pseudomonadati</taxon>
        <taxon>Pseudomonadota</taxon>
        <taxon>Alphaproteobacteria</taxon>
        <taxon>Sphingomonadales</taxon>
        <taxon>Sphingomonadaceae</taxon>
        <taxon>Sphingomonas</taxon>
    </lineage>
</organism>